<sequence length="1628" mass="177615">NNEDAPASVTARRGGVAMTFGTNNEEAPASVTARRGGVAMTFGANNEDAPASVTARRGGVAMTFGTNNEDAPASVTARRGGVAMTFGTNNEDAPASVTARRGGVAMTFGTNNEDAPASVTARRGGVAMTFGTNNEEAPASVTARRGGVAMTFGTNNEEAPASVTARRGGVAMTFGTNNEEAPASVTARRGGVAMTFGTNNEEAPASVTARRGGVAMTFGTNNEEAPASVTARRGGVAMTFGTNNEDAPASATARRGGVAMTFGTNNEDAPASATARRGGVAMTFGANCCVDNENANPFRASETEAPGCRKTVIQNRSPWDQRRSASFFSPRPRRPTCSTAAEQNPNGVWASSPAEPEARGTRSGLPSCFESNTNTYWHSSSQGRLYGENYARVTDSRNMQGTDKDWQRGTFGNAFSPCGASMAGPCAPAYSRSTSVLDPFGKLSRSHSPLPYCNTMQQKQTQSQHYLDAVRQEDGFHPPHADRWHGGDAGADVAPRGFLNKPNGFFWRSSPVYPNPAQGSAIDPLISPVSSLSRSGFITPDIQPPYARMGNRSTGPDANIYTNPFSYGRQGIASTTGSGPSNMFNSKSNIRPTPSFRTGLSALPNRSFNPVFDRMSTLYDNGASRMPIIDEYGPPRGISRVRPRGVQAMDMLYANKWIAPQSGSYAPPLRGVNQVPPKAPWRSTTTTEIGSRPKSFMTGKPPLAPTRPFKSFNAGAGATSPAGRPMTLRERVLLRRRELQREANLDAFKTNLNENYCVGNDAQRLRRDNCNVLSEGKTNTAQFVGVPVGENVSNDQCSATREINTTFGDAFQSKESLASVGEEILRTKSLASASTEADGINVSFSLRDLANALLQIPRNAVKEYDLSKGVWLDDGISCFVSSKPKTFSGGFESYMRNQGSCYFSLNLREKALMFVFRVPSLHHLRVVVAIHNMQDFLSVLQGRPLRPIGLTEEQEWVSERINGGHGKGGSALAGAGKCRVGRVSAFARWLRIFSRKGGAARAPASTTEHTGWTPMTWGQRCQLLRIQVEASMQGQRWHDCVTPLLTDPVILYSRMAFLSNRIASYVTLRNKLDTLKVFAATWVREKKGNDDKNQMRLIQNSISTAKSVQLGCDSQSNRRGSAVGASSRRTQMSCNTRLMSRPMASRRTSFRARAGPPFAWKRSTQDATEERVNNEEVCAKSEPKSTIASYSSSASLNCAEPAVPQASPDTLVVVPHGGDKDALFQIVERLMASNVFLKGKAPPPPMETVLRLVTSWEQGAQRQRAFNEHPAESTAGPGRAPNPACSIFRDLSELQHQQGHFDISVSHIQQLLQWQWEHHQSSYEVLSLPVFRKAIGENVTAPTEEAMCDVTDRKNTGISPLSRSLLLALSKWGWVVPINYKKLRRRVVCRSVVDGDILSSVEFGFKVEYGRMCLWILGFMFYQKLALTFILLRVMYSLFYAALARLIGVGSVSPAPLRSAVSIVYSQSEASVEVLLEKQQHFLSQLLVTRVLQVQHFVYNLLSRVDMLLRGHSPILSFIIGAELMLLWVLFICCDCVMHVIATASINAEFFSHHLTGPFSPVLQHEDAKWFIDCIRPSSGSADARKLAFPLWVTVCFFNRSPLRWMLEKTWLMFLHDDALVRRPVLSF</sequence>
<keyword evidence="2" id="KW-0812">Transmembrane</keyword>
<accession>G0UYU6</accession>
<evidence type="ECO:0000313" key="3">
    <source>
        <dbReference type="EMBL" id="CCC94563.1"/>
    </source>
</evidence>
<feature type="non-terminal residue" evidence="3">
    <location>
        <position position="1"/>
    </location>
</feature>
<keyword evidence="2" id="KW-1133">Transmembrane helix</keyword>
<protein>
    <submittedName>
        <fullName evidence="3">Uncharacterized protein</fullName>
    </submittedName>
</protein>
<proteinExistence type="predicted"/>
<dbReference type="PANTHER" id="PTHR39670">
    <property type="entry name" value="C2 DOMAIN-CONTAINING PROTEIN-RELATED"/>
    <property type="match status" value="1"/>
</dbReference>
<name>G0UYU6_TRYCI</name>
<feature type="compositionally biased region" description="Low complexity" evidence="1">
    <location>
        <begin position="324"/>
        <end position="341"/>
    </location>
</feature>
<evidence type="ECO:0000256" key="2">
    <source>
        <dbReference type="SAM" id="Phobius"/>
    </source>
</evidence>
<organism evidence="3">
    <name type="scientific">Trypanosoma congolense (strain IL3000)</name>
    <dbReference type="NCBI Taxonomy" id="1068625"/>
    <lineage>
        <taxon>Eukaryota</taxon>
        <taxon>Discoba</taxon>
        <taxon>Euglenozoa</taxon>
        <taxon>Kinetoplastea</taxon>
        <taxon>Metakinetoplastina</taxon>
        <taxon>Trypanosomatida</taxon>
        <taxon>Trypanosomatidae</taxon>
        <taxon>Trypanosoma</taxon>
        <taxon>Nannomonas</taxon>
    </lineage>
</organism>
<dbReference type="EMBL" id="HE575323">
    <property type="protein sequence ID" value="CCC94563.1"/>
    <property type="molecule type" value="Genomic_DNA"/>
</dbReference>
<reference evidence="3" key="1">
    <citation type="journal article" date="2012" name="Proc. Natl. Acad. Sci. U.S.A.">
        <title>Antigenic diversity is generated by distinct evolutionary mechanisms in African trypanosome species.</title>
        <authorList>
            <person name="Jackson A.P."/>
            <person name="Berry A."/>
            <person name="Aslett M."/>
            <person name="Allison H.C."/>
            <person name="Burton P."/>
            <person name="Vavrova-Anderson J."/>
            <person name="Brown R."/>
            <person name="Browne H."/>
            <person name="Corton N."/>
            <person name="Hauser H."/>
            <person name="Gamble J."/>
            <person name="Gilderthorp R."/>
            <person name="Marcello L."/>
            <person name="McQuillan J."/>
            <person name="Otto T.D."/>
            <person name="Quail M.A."/>
            <person name="Sanders M.J."/>
            <person name="van Tonder A."/>
            <person name="Ginger M.L."/>
            <person name="Field M.C."/>
            <person name="Barry J.D."/>
            <person name="Hertz-Fowler C."/>
            <person name="Berriman M."/>
        </authorList>
    </citation>
    <scope>NUCLEOTIDE SEQUENCE</scope>
    <source>
        <strain evidence="3">IL3000</strain>
    </source>
</reference>
<dbReference type="VEuPathDB" id="TriTrypDB:TcIL3000_10_13460"/>
<gene>
    <name evidence="3" type="ORF">TCIL3000_10_13460</name>
</gene>
<feature type="transmembrane region" description="Helical" evidence="2">
    <location>
        <begin position="1414"/>
        <end position="1436"/>
    </location>
</feature>
<feature type="region of interest" description="Disordered" evidence="1">
    <location>
        <begin position="672"/>
        <end position="708"/>
    </location>
</feature>
<dbReference type="PANTHER" id="PTHR39670:SF2">
    <property type="entry name" value="PARAFLAGELLAR ROD PROTEIN"/>
    <property type="match status" value="1"/>
</dbReference>
<feature type="region of interest" description="Disordered" evidence="1">
    <location>
        <begin position="315"/>
        <end position="365"/>
    </location>
</feature>
<evidence type="ECO:0000256" key="1">
    <source>
        <dbReference type="SAM" id="MobiDB-lite"/>
    </source>
</evidence>
<keyword evidence="2" id="KW-0472">Membrane</keyword>